<dbReference type="AlphaFoldDB" id="A0A2C9GPC1"/>
<dbReference type="EMBL" id="APCN01004206">
    <property type="status" value="NOT_ANNOTATED_CDS"/>
    <property type="molecule type" value="Genomic_DNA"/>
</dbReference>
<sequence>MLTLGPFRCKLKFQPVSCLHCIAVFEQLSNFIPLERLREPLPKTWNEEGLLGDWSYHCTIGQKTSRLMIASNNRNGERVPLIVILK</sequence>
<dbReference type="EnsemblMetazoa" id="AARA016594-RA">
    <property type="protein sequence ID" value="AARA016594-PA"/>
    <property type="gene ID" value="AARA016594"/>
</dbReference>
<organism evidence="1 2">
    <name type="scientific">Anopheles arabiensis</name>
    <name type="common">Mosquito</name>
    <dbReference type="NCBI Taxonomy" id="7173"/>
    <lineage>
        <taxon>Eukaryota</taxon>
        <taxon>Metazoa</taxon>
        <taxon>Ecdysozoa</taxon>
        <taxon>Arthropoda</taxon>
        <taxon>Hexapoda</taxon>
        <taxon>Insecta</taxon>
        <taxon>Pterygota</taxon>
        <taxon>Neoptera</taxon>
        <taxon>Endopterygota</taxon>
        <taxon>Diptera</taxon>
        <taxon>Nematocera</taxon>
        <taxon>Culicoidea</taxon>
        <taxon>Culicidae</taxon>
        <taxon>Anophelinae</taxon>
        <taxon>Anopheles</taxon>
    </lineage>
</organism>
<proteinExistence type="predicted"/>
<evidence type="ECO:0000313" key="1">
    <source>
        <dbReference type="EnsemblMetazoa" id="AARA016594-PA"/>
    </source>
</evidence>
<dbReference type="Proteomes" id="UP000075840">
    <property type="component" value="Unassembled WGS sequence"/>
</dbReference>
<evidence type="ECO:0000313" key="2">
    <source>
        <dbReference type="Proteomes" id="UP000075840"/>
    </source>
</evidence>
<reference evidence="1" key="1">
    <citation type="submission" date="2022-08" db="UniProtKB">
        <authorList>
            <consortium name="EnsemblMetazoa"/>
        </authorList>
    </citation>
    <scope>IDENTIFICATION</scope>
    <source>
        <strain evidence="1">Dongola</strain>
    </source>
</reference>
<accession>A0A2C9GPC1</accession>
<protein>
    <submittedName>
        <fullName evidence="1">Uncharacterized protein</fullName>
    </submittedName>
</protein>
<dbReference type="VEuPathDB" id="VectorBase:AARA016594"/>
<keyword evidence="2" id="KW-1185">Reference proteome</keyword>
<name>A0A2C9GPC1_ANOAR</name>